<dbReference type="Pfam" id="PF19701">
    <property type="entry name" value="DUF6199"/>
    <property type="match status" value="1"/>
</dbReference>
<name>A0A059TS66_HALMT</name>
<dbReference type="EMBL" id="CP007551">
    <property type="protein sequence ID" value="AHZ22519.1"/>
    <property type="molecule type" value="Genomic_DNA"/>
</dbReference>
<dbReference type="Proteomes" id="UP000027075">
    <property type="component" value="Chromosome"/>
</dbReference>
<sequence>MLIPRVFVSLLGAAMLVKPRRSARVLEQLNAIGSKRNLRTVEPADWNVTLTRIVGGGIFLMGLVFLLLVLARAGGG</sequence>
<evidence type="ECO:0000256" key="1">
    <source>
        <dbReference type="SAM" id="Phobius"/>
    </source>
</evidence>
<evidence type="ECO:0000313" key="3">
    <source>
        <dbReference type="EMBL" id="AHZ22519.1"/>
    </source>
</evidence>
<proteinExistence type="predicted"/>
<protein>
    <recommendedName>
        <fullName evidence="2">DUF6199 domain-containing protein</fullName>
    </recommendedName>
</protein>
<feature type="domain" description="DUF6199" evidence="2">
    <location>
        <begin position="7"/>
        <end position="68"/>
    </location>
</feature>
<evidence type="ECO:0000259" key="2">
    <source>
        <dbReference type="Pfam" id="PF19701"/>
    </source>
</evidence>
<reference evidence="3 4" key="1">
    <citation type="submission" date="2014-04" db="EMBL/GenBank/DDBJ databases">
        <title>Transcriptional profiles of Haloferax mediterranei on the basis of nitrogen availability.</title>
        <authorList>
            <person name="Bautista V."/>
        </authorList>
    </citation>
    <scope>NUCLEOTIDE SEQUENCE [LARGE SCALE GENOMIC DNA]</scope>
    <source>
        <strain evidence="4">ATCC 33500 / DSM 1411 / JCM 8866 / NBRC 14739 / NCIMB 2177 / R-4</strain>
    </source>
</reference>
<dbReference type="AlphaFoldDB" id="A0A059TS66"/>
<dbReference type="InterPro" id="IPR045679">
    <property type="entry name" value="DUF6199"/>
</dbReference>
<keyword evidence="1" id="KW-0472">Membrane</keyword>
<gene>
    <name evidence="3" type="ORF">BM92_07600</name>
</gene>
<keyword evidence="1" id="KW-1133">Transmembrane helix</keyword>
<accession>A0A059TS66</accession>
<feature type="transmembrane region" description="Helical" evidence="1">
    <location>
        <begin position="46"/>
        <end position="71"/>
    </location>
</feature>
<organism evidence="3 4">
    <name type="scientific">Haloferax mediterranei (strain ATCC 33500 / DSM 1411 / JCM 8866 / NBRC 14739 / NCIMB 2177 / R-4)</name>
    <name type="common">Halobacterium mediterranei</name>
    <dbReference type="NCBI Taxonomy" id="523841"/>
    <lineage>
        <taxon>Archaea</taxon>
        <taxon>Methanobacteriati</taxon>
        <taxon>Methanobacteriota</taxon>
        <taxon>Stenosarchaea group</taxon>
        <taxon>Halobacteria</taxon>
        <taxon>Halobacteriales</taxon>
        <taxon>Haloferacaceae</taxon>
        <taxon>Haloferax</taxon>
    </lineage>
</organism>
<evidence type="ECO:0000313" key="4">
    <source>
        <dbReference type="Proteomes" id="UP000027075"/>
    </source>
</evidence>
<keyword evidence="1" id="KW-0812">Transmembrane</keyword>